<protein>
    <submittedName>
        <fullName evidence="4">Ground-like domain-containing protein</fullName>
    </submittedName>
</protein>
<evidence type="ECO:0000313" key="3">
    <source>
        <dbReference type="Proteomes" id="UP000887540"/>
    </source>
</evidence>
<name>A0A914BXP8_9BILA</name>
<keyword evidence="3" id="KW-1185">Reference proteome</keyword>
<dbReference type="AlphaFoldDB" id="A0A914BXP8"/>
<feature type="domain" description="Ground-like" evidence="2">
    <location>
        <begin position="333"/>
        <end position="413"/>
    </location>
</feature>
<feature type="region of interest" description="Disordered" evidence="1">
    <location>
        <begin position="250"/>
        <end position="316"/>
    </location>
</feature>
<reference evidence="4" key="1">
    <citation type="submission" date="2022-11" db="UniProtKB">
        <authorList>
            <consortium name="WormBaseParasite"/>
        </authorList>
    </citation>
    <scope>IDENTIFICATION</scope>
</reference>
<feature type="compositionally biased region" description="Acidic residues" evidence="1">
    <location>
        <begin position="298"/>
        <end position="309"/>
    </location>
</feature>
<accession>A0A914BXP8</accession>
<evidence type="ECO:0000256" key="1">
    <source>
        <dbReference type="SAM" id="MobiDB-lite"/>
    </source>
</evidence>
<evidence type="ECO:0000313" key="4">
    <source>
        <dbReference type="WBParaSite" id="ACRNAN_Path_124.g437.t2"/>
    </source>
</evidence>
<feature type="compositionally biased region" description="Basic and acidic residues" evidence="1">
    <location>
        <begin position="277"/>
        <end position="287"/>
    </location>
</feature>
<evidence type="ECO:0000259" key="2">
    <source>
        <dbReference type="Pfam" id="PF04155"/>
    </source>
</evidence>
<dbReference type="Proteomes" id="UP000887540">
    <property type="component" value="Unplaced"/>
</dbReference>
<sequence length="430" mass="48641">MLRLCFRNRHDRITSFVRNFLLIFIYGNFVESQNAYNFVPPPLRVPHSIENDLDGSVLINVGRGVAASARALHTRPAVPFNQFFQTISSKSHASQTIPGQPGTLPTNFNRTKQKNSKKAHLPVRVLPHKRLLDFADYDHQGFETSSSKLKKKFSSRHLEPFHEFDPFINGNLAGGNFPLSALPMNPKLRDDFLHDEKRRQKTPRAEPLPLPEPNSKESSSSRNIELNPFLNGKLADGDFRLGAFPKLKDDSLHERRRQKAPLAEPLPSPEPNSKESSMSEKIVDSNKRKAKAFASPTQDDDDYYEDEEKKEDQGTVEEAGVKLPDCYRTTGGFLCCNKILEELMYASNKHVEKKNLSKCNVHALVDSLQERAQDFFQTTFEIIVGTGDFASKTRFKDDLICKTIIGNKVILIYATPEPYSLTETNAPLSH</sequence>
<dbReference type="WBParaSite" id="ACRNAN_Path_124.g437.t2">
    <property type="protein sequence ID" value="ACRNAN_Path_124.g437.t2"/>
    <property type="gene ID" value="ACRNAN_Path_124.g437"/>
</dbReference>
<dbReference type="PANTHER" id="PTHR31967">
    <property type="entry name" value="GROUNDHOG (HEDGEHOG-LIKE FAMILY)-RELATED"/>
    <property type="match status" value="1"/>
</dbReference>
<proteinExistence type="predicted"/>
<dbReference type="InterPro" id="IPR007284">
    <property type="entry name" value="Ground-like_dom"/>
</dbReference>
<organism evidence="3 4">
    <name type="scientific">Acrobeloides nanus</name>
    <dbReference type="NCBI Taxonomy" id="290746"/>
    <lineage>
        <taxon>Eukaryota</taxon>
        <taxon>Metazoa</taxon>
        <taxon>Ecdysozoa</taxon>
        <taxon>Nematoda</taxon>
        <taxon>Chromadorea</taxon>
        <taxon>Rhabditida</taxon>
        <taxon>Tylenchina</taxon>
        <taxon>Cephalobomorpha</taxon>
        <taxon>Cephaloboidea</taxon>
        <taxon>Cephalobidae</taxon>
        <taxon>Acrobeloides</taxon>
    </lineage>
</organism>
<dbReference type="Pfam" id="PF04155">
    <property type="entry name" value="Ground-like"/>
    <property type="match status" value="1"/>
</dbReference>
<feature type="region of interest" description="Disordered" evidence="1">
    <location>
        <begin position="198"/>
        <end position="223"/>
    </location>
</feature>